<feature type="repeat" description="Solcar" evidence="9">
    <location>
        <begin position="23"/>
        <end position="115"/>
    </location>
</feature>
<dbReference type="EMBL" id="CACVBS010000068">
    <property type="protein sequence ID" value="CAA7268377.1"/>
    <property type="molecule type" value="Genomic_DNA"/>
</dbReference>
<comment type="similarity">
    <text evidence="2 10">Belongs to the mitochondrial carrier (TC 2.A.29) family.</text>
</comment>
<gene>
    <name evidence="13" type="ORF">AAE3_LOCUS10806</name>
</gene>
<evidence type="ECO:0000256" key="10">
    <source>
        <dbReference type="RuleBase" id="RU000488"/>
    </source>
</evidence>
<evidence type="ECO:0000256" key="11">
    <source>
        <dbReference type="SAM" id="MobiDB-lite"/>
    </source>
</evidence>
<evidence type="ECO:0000313" key="13">
    <source>
        <dbReference type="EMBL" id="CAA7268377.1"/>
    </source>
</evidence>
<dbReference type="GO" id="GO:0031966">
    <property type="term" value="C:mitochondrial membrane"/>
    <property type="evidence" value="ECO:0007669"/>
    <property type="project" value="UniProtKB-SubCell"/>
</dbReference>
<dbReference type="PANTHER" id="PTHR45624:SF31">
    <property type="entry name" value="MITOCHONDRIAL ORNITHINE TRANSPORTER 1"/>
    <property type="match status" value="1"/>
</dbReference>
<feature type="repeat" description="Solcar" evidence="9">
    <location>
        <begin position="295"/>
        <end position="390"/>
    </location>
</feature>
<keyword evidence="4 9" id="KW-0812">Transmembrane</keyword>
<reference evidence="13 14" key="1">
    <citation type="submission" date="2020-01" db="EMBL/GenBank/DDBJ databases">
        <authorList>
            <person name="Gupta K D."/>
        </authorList>
    </citation>
    <scope>NUCLEOTIDE SEQUENCE [LARGE SCALE GENOMIC DNA]</scope>
</reference>
<accession>A0A8S0WQN2</accession>
<evidence type="ECO:0000256" key="7">
    <source>
        <dbReference type="ARBA" id="ARBA00023128"/>
    </source>
</evidence>
<dbReference type="PANTHER" id="PTHR45624">
    <property type="entry name" value="MITOCHONDRIAL BASIC AMINO ACIDS TRANSPORTER-RELATED"/>
    <property type="match status" value="1"/>
</dbReference>
<dbReference type="Gene3D" id="1.50.40.10">
    <property type="entry name" value="Mitochondrial carrier domain"/>
    <property type="match status" value="2"/>
</dbReference>
<keyword evidence="6 12" id="KW-1133">Transmembrane helix</keyword>
<dbReference type="Proteomes" id="UP000467700">
    <property type="component" value="Unassembled WGS sequence"/>
</dbReference>
<keyword evidence="5" id="KW-0677">Repeat</keyword>
<evidence type="ECO:0000256" key="5">
    <source>
        <dbReference type="ARBA" id="ARBA00022737"/>
    </source>
</evidence>
<keyword evidence="7" id="KW-0496">Mitochondrion</keyword>
<comment type="subcellular location">
    <subcellularLocation>
        <location evidence="1">Mitochondrion membrane</location>
        <topology evidence="1">Multi-pass membrane protein</topology>
    </subcellularLocation>
</comment>
<evidence type="ECO:0008006" key="15">
    <source>
        <dbReference type="Google" id="ProtNLM"/>
    </source>
</evidence>
<dbReference type="InterPro" id="IPR018108">
    <property type="entry name" value="MCP_transmembrane"/>
</dbReference>
<dbReference type="SUPFAM" id="SSF103506">
    <property type="entry name" value="Mitochondrial carrier"/>
    <property type="match status" value="1"/>
</dbReference>
<dbReference type="InterPro" id="IPR050567">
    <property type="entry name" value="Mitochondrial_Carrier"/>
</dbReference>
<protein>
    <recommendedName>
        <fullName evidence="15">Mitochondrial carrier</fullName>
    </recommendedName>
</protein>
<sequence>MGTQSGGDVLLAQVEDELTFTATSAVKEIAFGSVAGMVAEVFEYPFDLAKVRLQAQLLTPASAHTKHFNGPLHCLMQTWKEEGVRGLYRGLPAPMVGAMAETAALFLAYTEFQNVIRKLSPPTSSTDGRNLKPPPLSITQLGLASAGAGFVTSFVLTPIELVKCKMQVQMMNFKPIIPPSTSPGRIPHRSSSSLPDAARHISSSSVASKYPKRFTHNATSRTAEAISSPSKPPGPIALTRSIVDEYGFRGLWLGHTGTLLRETGGCAAWFVCKEYVARKLVEQRIRRMPAASTDLLAWESAFSGAVAGAVGALLFYPADTVKSAIQTEDELRPRGSLLRKNKQSTFLGTFRKMWVKHGVRGLYAGCGMTVARAVPSSGIIFVVYDGLSSWFA</sequence>
<feature type="transmembrane region" description="Helical" evidence="12">
    <location>
        <begin position="295"/>
        <end position="316"/>
    </location>
</feature>
<feature type="transmembrane region" description="Helical" evidence="12">
    <location>
        <begin position="361"/>
        <end position="384"/>
    </location>
</feature>
<evidence type="ECO:0000256" key="2">
    <source>
        <dbReference type="ARBA" id="ARBA00006375"/>
    </source>
</evidence>
<dbReference type="GO" id="GO:0000064">
    <property type="term" value="F:L-ornithine transmembrane transporter activity"/>
    <property type="evidence" value="ECO:0007669"/>
    <property type="project" value="TreeGrafter"/>
</dbReference>
<feature type="repeat" description="Solcar" evidence="9">
    <location>
        <begin position="136"/>
        <end position="279"/>
    </location>
</feature>
<evidence type="ECO:0000256" key="12">
    <source>
        <dbReference type="SAM" id="Phobius"/>
    </source>
</evidence>
<feature type="region of interest" description="Disordered" evidence="11">
    <location>
        <begin position="179"/>
        <end position="206"/>
    </location>
</feature>
<dbReference type="InterPro" id="IPR023395">
    <property type="entry name" value="MCP_dom_sf"/>
</dbReference>
<dbReference type="GO" id="GO:1990575">
    <property type="term" value="P:mitochondrial L-ornithine transmembrane transport"/>
    <property type="evidence" value="ECO:0007669"/>
    <property type="project" value="TreeGrafter"/>
</dbReference>
<dbReference type="Pfam" id="PF00153">
    <property type="entry name" value="Mito_carr"/>
    <property type="match status" value="4"/>
</dbReference>
<evidence type="ECO:0000256" key="8">
    <source>
        <dbReference type="ARBA" id="ARBA00023136"/>
    </source>
</evidence>
<comment type="caution">
    <text evidence="13">The sequence shown here is derived from an EMBL/GenBank/DDBJ whole genome shotgun (WGS) entry which is preliminary data.</text>
</comment>
<dbReference type="AlphaFoldDB" id="A0A8S0WQN2"/>
<evidence type="ECO:0000256" key="3">
    <source>
        <dbReference type="ARBA" id="ARBA00022448"/>
    </source>
</evidence>
<keyword evidence="3 10" id="KW-0813">Transport</keyword>
<dbReference type="OrthoDB" id="2139348at2759"/>
<organism evidence="13 14">
    <name type="scientific">Cyclocybe aegerita</name>
    <name type="common">Black poplar mushroom</name>
    <name type="synonym">Agrocybe aegerita</name>
    <dbReference type="NCBI Taxonomy" id="1973307"/>
    <lineage>
        <taxon>Eukaryota</taxon>
        <taxon>Fungi</taxon>
        <taxon>Dikarya</taxon>
        <taxon>Basidiomycota</taxon>
        <taxon>Agaricomycotina</taxon>
        <taxon>Agaricomycetes</taxon>
        <taxon>Agaricomycetidae</taxon>
        <taxon>Agaricales</taxon>
        <taxon>Agaricineae</taxon>
        <taxon>Bolbitiaceae</taxon>
        <taxon>Cyclocybe</taxon>
    </lineage>
</organism>
<proteinExistence type="inferred from homology"/>
<evidence type="ECO:0000256" key="1">
    <source>
        <dbReference type="ARBA" id="ARBA00004225"/>
    </source>
</evidence>
<evidence type="ECO:0000256" key="9">
    <source>
        <dbReference type="PROSITE-ProRule" id="PRU00282"/>
    </source>
</evidence>
<evidence type="ECO:0000256" key="4">
    <source>
        <dbReference type="ARBA" id="ARBA00022692"/>
    </source>
</evidence>
<evidence type="ECO:0000256" key="6">
    <source>
        <dbReference type="ARBA" id="ARBA00022989"/>
    </source>
</evidence>
<keyword evidence="8 9" id="KW-0472">Membrane</keyword>
<keyword evidence="14" id="KW-1185">Reference proteome</keyword>
<name>A0A8S0WQN2_CYCAE</name>
<dbReference type="PROSITE" id="PS50920">
    <property type="entry name" value="SOLCAR"/>
    <property type="match status" value="3"/>
</dbReference>
<evidence type="ECO:0000313" key="14">
    <source>
        <dbReference type="Proteomes" id="UP000467700"/>
    </source>
</evidence>